<evidence type="ECO:0000313" key="1">
    <source>
        <dbReference type="EMBL" id="SVB85278.1"/>
    </source>
</evidence>
<accession>A0A382HD86</accession>
<organism evidence="1">
    <name type="scientific">marine metagenome</name>
    <dbReference type="NCBI Taxonomy" id="408172"/>
    <lineage>
        <taxon>unclassified sequences</taxon>
        <taxon>metagenomes</taxon>
        <taxon>ecological metagenomes</taxon>
    </lineage>
</organism>
<name>A0A382HD86_9ZZZZ</name>
<protein>
    <submittedName>
        <fullName evidence="1">Uncharacterized protein</fullName>
    </submittedName>
</protein>
<sequence length="50" mass="5897">MRIPFEYMVIINFPSDNPTILECVEKLVVGKFLVAVQIFLNGRRIYPKRQ</sequence>
<dbReference type="EMBL" id="UINC01060605">
    <property type="protein sequence ID" value="SVB85278.1"/>
    <property type="molecule type" value="Genomic_DNA"/>
</dbReference>
<gene>
    <name evidence="1" type="ORF">METZ01_LOCUS238132</name>
</gene>
<dbReference type="AlphaFoldDB" id="A0A382HD86"/>
<reference evidence="1" key="1">
    <citation type="submission" date="2018-05" db="EMBL/GenBank/DDBJ databases">
        <authorList>
            <person name="Lanie J.A."/>
            <person name="Ng W.-L."/>
            <person name="Kazmierczak K.M."/>
            <person name="Andrzejewski T.M."/>
            <person name="Davidsen T.M."/>
            <person name="Wayne K.J."/>
            <person name="Tettelin H."/>
            <person name="Glass J.I."/>
            <person name="Rusch D."/>
            <person name="Podicherti R."/>
            <person name="Tsui H.-C.T."/>
            <person name="Winkler M.E."/>
        </authorList>
    </citation>
    <scope>NUCLEOTIDE SEQUENCE</scope>
</reference>
<proteinExistence type="predicted"/>